<evidence type="ECO:0000313" key="3">
    <source>
        <dbReference type="Proteomes" id="UP000003824"/>
    </source>
</evidence>
<organism evidence="2 3">
    <name type="scientific">Streptomyces viridosporus (strain ATCC 14672 / DSM 40746 / JCM 4963 / KCTC 9882 / NRRL B-12104 / FH 1290)</name>
    <name type="common">Streptomyces ghanaensis</name>
    <dbReference type="NCBI Taxonomy" id="566461"/>
    <lineage>
        <taxon>Bacteria</taxon>
        <taxon>Bacillati</taxon>
        <taxon>Actinomycetota</taxon>
        <taxon>Actinomycetes</taxon>
        <taxon>Kitasatosporales</taxon>
        <taxon>Streptomycetaceae</taxon>
        <taxon>Streptomyces</taxon>
    </lineage>
</organism>
<evidence type="ECO:0000313" key="2">
    <source>
        <dbReference type="EMBL" id="EFE72180.2"/>
    </source>
</evidence>
<name>D5ZNP9_STRV1</name>
<accession>D5ZNP9</accession>
<evidence type="ECO:0000256" key="1">
    <source>
        <dbReference type="SAM" id="MobiDB-lite"/>
    </source>
</evidence>
<gene>
    <name evidence="2" type="ORF">SSFG_07415</name>
</gene>
<reference evidence="3" key="1">
    <citation type="submission" date="2008-12" db="EMBL/GenBank/DDBJ databases">
        <title>Annotation of Streptomyces ghanaensis ATCC 14672.</title>
        <authorList>
            <consortium name="The Broad Institute Genome Sequencing Platform"/>
            <consortium name="Broad Institute Microbial Sequencing Center"/>
            <person name="Fischbach M."/>
            <person name="Ward D."/>
            <person name="Young S."/>
            <person name="Kodira C.D."/>
            <person name="Zeng Q."/>
            <person name="Koehrsen M."/>
            <person name="Godfrey P."/>
            <person name="Alvarado L."/>
            <person name="Berlin A.M."/>
            <person name="Borenstein D."/>
            <person name="Chen Z."/>
            <person name="Engels R."/>
            <person name="Freedman E."/>
            <person name="Gellesch M."/>
            <person name="Goldberg J."/>
            <person name="Griggs A."/>
            <person name="Gujja S."/>
            <person name="Heiman D.I."/>
            <person name="Hepburn T.A."/>
            <person name="Howarth C."/>
            <person name="Jen D."/>
            <person name="Larson L."/>
            <person name="Lewis B."/>
            <person name="Mehta T."/>
            <person name="Park D."/>
            <person name="Pearson M."/>
            <person name="Roberts A."/>
            <person name="Saif S."/>
            <person name="Shea T.D."/>
            <person name="Shenoy N."/>
            <person name="Sisk P."/>
            <person name="Stolte C."/>
            <person name="Sykes S.N."/>
            <person name="Walk T."/>
            <person name="White J."/>
            <person name="Yandava C."/>
            <person name="Straight P."/>
            <person name="Clardy J."/>
            <person name="Hung D."/>
            <person name="Kolter R."/>
            <person name="Mekalanos J."/>
            <person name="Walker S."/>
            <person name="Walsh C.T."/>
            <person name="Wieland B.L.C."/>
            <person name="Ilzarbe M."/>
            <person name="Galagan J."/>
            <person name="Nusbaum C."/>
            <person name="Birren B."/>
        </authorList>
    </citation>
    <scope>NUCLEOTIDE SEQUENCE [LARGE SCALE GENOMIC DNA]</scope>
    <source>
        <strain evidence="3">ATCC 14672 / DSM 40746 / JCM 4963 / KCTC 9882 / NRRL B-12104 / FH 1290</strain>
    </source>
</reference>
<proteinExistence type="predicted"/>
<dbReference type="AlphaFoldDB" id="D5ZNP9"/>
<feature type="region of interest" description="Disordered" evidence="1">
    <location>
        <begin position="1"/>
        <end position="59"/>
    </location>
</feature>
<feature type="compositionally biased region" description="Basic residues" evidence="1">
    <location>
        <begin position="1"/>
        <end position="11"/>
    </location>
</feature>
<protein>
    <submittedName>
        <fullName evidence="2">Predicted protein</fullName>
    </submittedName>
</protein>
<dbReference type="EMBL" id="DS999641">
    <property type="protein sequence ID" value="EFE72180.2"/>
    <property type="molecule type" value="Genomic_DNA"/>
</dbReference>
<dbReference type="Proteomes" id="UP000003824">
    <property type="component" value="Unassembled WGS sequence"/>
</dbReference>
<sequence length="59" mass="6591">MLGKRAGKVRSGRLGTRPQTPKKITHRNKLTQSDAEPYLDDNMEQDPTRRPGSGPIVHP</sequence>